<dbReference type="InterPro" id="IPR001926">
    <property type="entry name" value="TrpB-like_PALP"/>
</dbReference>
<evidence type="ECO:0000313" key="13">
    <source>
        <dbReference type="EMBL" id="OKL52229.1"/>
    </source>
</evidence>
<dbReference type="GO" id="GO:0004794">
    <property type="term" value="F:threonine deaminase activity"/>
    <property type="evidence" value="ECO:0007669"/>
    <property type="project" value="UniProtKB-UniRule"/>
</dbReference>
<gene>
    <name evidence="11" type="primary">ilvA</name>
    <name evidence="13" type="ORF">BSZ40_03950</name>
</gene>
<dbReference type="InterPro" id="IPR045865">
    <property type="entry name" value="ACT-like_dom_sf"/>
</dbReference>
<dbReference type="InterPro" id="IPR036052">
    <property type="entry name" value="TrpB-like_PALP_sf"/>
</dbReference>
<dbReference type="PANTHER" id="PTHR48078:SF11">
    <property type="entry name" value="THREONINE DEHYDRATASE, MITOCHONDRIAL"/>
    <property type="match status" value="1"/>
</dbReference>
<keyword evidence="9 11" id="KW-0100">Branched-chain amino acid biosynthesis</keyword>
<dbReference type="NCBIfam" id="NF006390">
    <property type="entry name" value="PRK08639.1"/>
    <property type="match status" value="1"/>
</dbReference>
<keyword evidence="5 11" id="KW-0028">Amino-acid biosynthesis</keyword>
<dbReference type="FunFam" id="3.40.50.1100:FF:000005">
    <property type="entry name" value="Threonine dehydratase catabolic"/>
    <property type="match status" value="1"/>
</dbReference>
<dbReference type="AlphaFoldDB" id="A0A1Q5PXQ5"/>
<dbReference type="InterPro" id="IPR011820">
    <property type="entry name" value="IlvA"/>
</dbReference>
<comment type="pathway">
    <text evidence="3 11">Amino-acid biosynthesis; L-isoleucine biosynthesis; 2-oxobutanoate from L-threonine: step 1/1.</text>
</comment>
<dbReference type="InterPro" id="IPR050147">
    <property type="entry name" value="Ser/Thr_Dehydratase"/>
</dbReference>
<dbReference type="GO" id="GO:0006565">
    <property type="term" value="P:L-serine catabolic process"/>
    <property type="evidence" value="ECO:0007669"/>
    <property type="project" value="TreeGrafter"/>
</dbReference>
<dbReference type="PANTHER" id="PTHR48078">
    <property type="entry name" value="THREONINE DEHYDRATASE, MITOCHONDRIAL-RELATED"/>
    <property type="match status" value="1"/>
</dbReference>
<comment type="similarity">
    <text evidence="4 11">Belongs to the serine/threonine dehydratase family.</text>
</comment>
<dbReference type="Gene3D" id="3.40.1020.10">
    <property type="entry name" value="Biosynthetic Threonine Deaminase, Domain 3"/>
    <property type="match status" value="1"/>
</dbReference>
<dbReference type="EMBL" id="MQVS01000003">
    <property type="protein sequence ID" value="OKL52229.1"/>
    <property type="molecule type" value="Genomic_DNA"/>
</dbReference>
<evidence type="ECO:0000256" key="8">
    <source>
        <dbReference type="ARBA" id="ARBA00023239"/>
    </source>
</evidence>
<dbReference type="FunCoup" id="A0A1Q5PXQ5">
    <property type="interactions" value="287"/>
</dbReference>
<keyword evidence="6 11" id="KW-0412">Isoleucine biosynthesis</keyword>
<evidence type="ECO:0000256" key="4">
    <source>
        <dbReference type="ARBA" id="ARBA00010869"/>
    </source>
</evidence>
<evidence type="ECO:0000256" key="7">
    <source>
        <dbReference type="ARBA" id="ARBA00022898"/>
    </source>
</evidence>
<dbReference type="GO" id="GO:0006567">
    <property type="term" value="P:L-threonine catabolic process"/>
    <property type="evidence" value="ECO:0007669"/>
    <property type="project" value="TreeGrafter"/>
</dbReference>
<dbReference type="Pfam" id="PF00291">
    <property type="entry name" value="PALP"/>
    <property type="match status" value="1"/>
</dbReference>
<dbReference type="PROSITE" id="PS51672">
    <property type="entry name" value="ACT_LIKE"/>
    <property type="match status" value="1"/>
</dbReference>
<evidence type="ECO:0000256" key="9">
    <source>
        <dbReference type="ARBA" id="ARBA00023304"/>
    </source>
</evidence>
<evidence type="ECO:0000313" key="14">
    <source>
        <dbReference type="Proteomes" id="UP000185612"/>
    </source>
</evidence>
<evidence type="ECO:0000256" key="6">
    <source>
        <dbReference type="ARBA" id="ARBA00022624"/>
    </source>
</evidence>
<dbReference type="Proteomes" id="UP000185612">
    <property type="component" value="Unassembled WGS sequence"/>
</dbReference>
<dbReference type="UniPathway" id="UPA00047">
    <property type="reaction ID" value="UER00054"/>
</dbReference>
<comment type="cofactor">
    <cofactor evidence="2 11">
        <name>pyridoxal 5'-phosphate</name>
        <dbReference type="ChEBI" id="CHEBI:597326"/>
    </cofactor>
</comment>
<accession>A0A1Q5PXQ5</accession>
<keyword evidence="14" id="KW-1185">Reference proteome</keyword>
<keyword evidence="7 11" id="KW-0663">Pyridoxal phosphate</keyword>
<evidence type="ECO:0000259" key="12">
    <source>
        <dbReference type="PROSITE" id="PS51672"/>
    </source>
</evidence>
<evidence type="ECO:0000256" key="1">
    <source>
        <dbReference type="ARBA" id="ARBA00001274"/>
    </source>
</evidence>
<evidence type="ECO:0000256" key="2">
    <source>
        <dbReference type="ARBA" id="ARBA00001933"/>
    </source>
</evidence>
<dbReference type="GO" id="GO:0003941">
    <property type="term" value="F:L-serine ammonia-lyase activity"/>
    <property type="evidence" value="ECO:0007669"/>
    <property type="project" value="TreeGrafter"/>
</dbReference>
<dbReference type="InterPro" id="IPR001721">
    <property type="entry name" value="TD_ACT-like"/>
</dbReference>
<dbReference type="STRING" id="52770.BSZ40_03950"/>
<feature type="domain" description="ACT-like" evidence="12">
    <location>
        <begin position="335"/>
        <end position="409"/>
    </location>
</feature>
<sequence length="418" mass="44685">MRKGKPVPLDFAGARSRLRGVLKHTPLEPSERLSDLHGFPVLLKREDLQVCRSFKVRGAFNTIAALPAAERTKGVVAASAGNHAQGVAYACRELGVDGRIFLPSNTPRQKRNRIAEIGRGWVDQVIVDGTFDVASAQAQLHAIEAGAVWVHPFDDDLVIAGQGTIAPEIVAALGDQELDTVLVPVGGGGLLAGIAAWFAENQPQVRVVGVEPEGAASMQAALAAGHPALLPKVDTFVDGTAVARVGKRSFEIVRELHLDFVTVPEGAVCSELLDLYHSEGVIAEPAGALASAALRIGLPHTPTGAVVAVVSGGNNDLSRYDEIAERAARYQGLRHYFLVAFQQQPGALRHFLDDVLSADEDIILFEYTKKNNRETGPALVGIELADPADITQLRRRMDASPLHVEEIPADSDLFGFLI</sequence>
<reference evidence="14" key="1">
    <citation type="submission" date="2016-12" db="EMBL/GenBank/DDBJ databases">
        <authorList>
            <person name="Meng X."/>
        </authorList>
    </citation>
    <scope>NUCLEOTIDE SEQUENCE [LARGE SCALE GENOMIC DNA]</scope>
    <source>
        <strain evidence="14">DSM 20732</strain>
    </source>
</reference>
<organism evidence="13 14">
    <name type="scientific">Buchananella hordeovulneris</name>
    <dbReference type="NCBI Taxonomy" id="52770"/>
    <lineage>
        <taxon>Bacteria</taxon>
        <taxon>Bacillati</taxon>
        <taxon>Actinomycetota</taxon>
        <taxon>Actinomycetes</taxon>
        <taxon>Actinomycetales</taxon>
        <taxon>Actinomycetaceae</taxon>
        <taxon>Buchananella</taxon>
    </lineage>
</organism>
<comment type="function">
    <text evidence="10 11">Catalyzes the anaerobic formation of alpha-ketobutyrate and ammonia from threonine in a two-step reaction. The first step involved a dehydration of threonine and a production of enamine intermediates (aminocrotonate), which tautomerizes to its imine form (iminobutyrate). Both intermediates are unstable and short-lived. The second step is the nonenzymatic hydrolysis of the enamine/imine intermediates to form 2-ketobutyrate and free ammonia. In the low water environment of the cell, the second step is accelerated by RidA.</text>
</comment>
<name>A0A1Q5PXQ5_9ACTO</name>
<protein>
    <recommendedName>
        <fullName evidence="11">L-threonine dehydratase</fullName>
        <ecNumber evidence="11">4.3.1.19</ecNumber>
    </recommendedName>
    <alternativeName>
        <fullName evidence="11">Threonine deaminase</fullName>
    </alternativeName>
</protein>
<dbReference type="EC" id="4.3.1.19" evidence="11"/>
<proteinExistence type="inferred from homology"/>
<dbReference type="NCBIfam" id="TIGR02079">
    <property type="entry name" value="THD1"/>
    <property type="match status" value="1"/>
</dbReference>
<dbReference type="CDD" id="cd01562">
    <property type="entry name" value="Thr-dehyd"/>
    <property type="match status" value="1"/>
</dbReference>
<evidence type="ECO:0000256" key="11">
    <source>
        <dbReference type="RuleBase" id="RU362012"/>
    </source>
</evidence>
<dbReference type="GO" id="GO:0009097">
    <property type="term" value="P:isoleucine biosynthetic process"/>
    <property type="evidence" value="ECO:0007669"/>
    <property type="project" value="UniProtKB-UniRule"/>
</dbReference>
<dbReference type="InterPro" id="IPR038110">
    <property type="entry name" value="TD_ACT-like_sf"/>
</dbReference>
<comment type="subunit">
    <text evidence="11">Homotetramer.</text>
</comment>
<dbReference type="SUPFAM" id="SSF53686">
    <property type="entry name" value="Tryptophan synthase beta subunit-like PLP-dependent enzymes"/>
    <property type="match status" value="1"/>
</dbReference>
<dbReference type="SUPFAM" id="SSF55021">
    <property type="entry name" value="ACT-like"/>
    <property type="match status" value="1"/>
</dbReference>
<dbReference type="Gene3D" id="3.40.50.1100">
    <property type="match status" value="2"/>
</dbReference>
<dbReference type="OrthoDB" id="9811476at2"/>
<comment type="catalytic activity">
    <reaction evidence="1 11">
        <text>L-threonine = 2-oxobutanoate + NH4(+)</text>
        <dbReference type="Rhea" id="RHEA:22108"/>
        <dbReference type="ChEBI" id="CHEBI:16763"/>
        <dbReference type="ChEBI" id="CHEBI:28938"/>
        <dbReference type="ChEBI" id="CHEBI:57926"/>
        <dbReference type="EC" id="4.3.1.19"/>
    </reaction>
</comment>
<dbReference type="Pfam" id="PF00585">
    <property type="entry name" value="Thr_dehydrat_C"/>
    <property type="match status" value="1"/>
</dbReference>
<evidence type="ECO:0000256" key="3">
    <source>
        <dbReference type="ARBA" id="ARBA00004810"/>
    </source>
</evidence>
<evidence type="ECO:0000256" key="10">
    <source>
        <dbReference type="ARBA" id="ARBA00025527"/>
    </source>
</evidence>
<comment type="caution">
    <text evidence="13">The sequence shown here is derived from an EMBL/GenBank/DDBJ whole genome shotgun (WGS) entry which is preliminary data.</text>
</comment>
<evidence type="ECO:0000256" key="5">
    <source>
        <dbReference type="ARBA" id="ARBA00022605"/>
    </source>
</evidence>
<keyword evidence="8 11" id="KW-0456">Lyase</keyword>